<feature type="transmembrane region" description="Helical" evidence="1">
    <location>
        <begin position="21"/>
        <end position="43"/>
    </location>
</feature>
<accession>A0ABS8QAT8</accession>
<keyword evidence="1" id="KW-0812">Transmembrane</keyword>
<protein>
    <recommendedName>
        <fullName evidence="4">DUF2631 domain-containing protein</fullName>
    </recommendedName>
</protein>
<reference evidence="2" key="1">
    <citation type="submission" date="2021-11" db="EMBL/GenBank/DDBJ databases">
        <title>The complete genome of Massilia sp sp. G4R7.</title>
        <authorList>
            <person name="Liu L."/>
            <person name="Yue J."/>
            <person name="Yuan J."/>
            <person name="Yang F."/>
            <person name="Li L."/>
        </authorList>
    </citation>
    <scope>NUCLEOTIDE SEQUENCE</scope>
    <source>
        <strain evidence="2">G4R7</strain>
    </source>
</reference>
<evidence type="ECO:0008006" key="4">
    <source>
        <dbReference type="Google" id="ProtNLM"/>
    </source>
</evidence>
<evidence type="ECO:0000313" key="3">
    <source>
        <dbReference type="Proteomes" id="UP001179361"/>
    </source>
</evidence>
<name>A0ABS8QAT8_9BURK</name>
<proteinExistence type="predicted"/>
<sequence length="82" mass="9143">MAKKYWFSAKPPGNGWGWGPPFTWQGWLVFAAFFVLLIGGGFHITPYGVHYYVAYTCALAGLLMLICSRKGEPPGRFPTGER</sequence>
<evidence type="ECO:0000313" key="2">
    <source>
        <dbReference type="EMBL" id="MCD2518071.1"/>
    </source>
</evidence>
<organism evidence="2 3">
    <name type="scientific">Massilia phyllostachyos</name>
    <dbReference type="NCBI Taxonomy" id="2898585"/>
    <lineage>
        <taxon>Bacteria</taxon>
        <taxon>Pseudomonadati</taxon>
        <taxon>Pseudomonadota</taxon>
        <taxon>Betaproteobacteria</taxon>
        <taxon>Burkholderiales</taxon>
        <taxon>Oxalobacteraceae</taxon>
        <taxon>Telluria group</taxon>
        <taxon>Massilia</taxon>
    </lineage>
</organism>
<keyword evidence="3" id="KW-1185">Reference proteome</keyword>
<evidence type="ECO:0000256" key="1">
    <source>
        <dbReference type="SAM" id="Phobius"/>
    </source>
</evidence>
<dbReference type="EMBL" id="JAJNOC010000006">
    <property type="protein sequence ID" value="MCD2518071.1"/>
    <property type="molecule type" value="Genomic_DNA"/>
</dbReference>
<comment type="caution">
    <text evidence="2">The sequence shown here is derived from an EMBL/GenBank/DDBJ whole genome shotgun (WGS) entry which is preliminary data.</text>
</comment>
<keyword evidence="1" id="KW-0472">Membrane</keyword>
<keyword evidence="1" id="KW-1133">Transmembrane helix</keyword>
<dbReference type="RefSeq" id="WP_231059364.1">
    <property type="nucleotide sequence ID" value="NZ_JAJNOC010000006.1"/>
</dbReference>
<feature type="transmembrane region" description="Helical" evidence="1">
    <location>
        <begin position="49"/>
        <end position="67"/>
    </location>
</feature>
<dbReference type="Proteomes" id="UP001179361">
    <property type="component" value="Unassembled WGS sequence"/>
</dbReference>
<gene>
    <name evidence="2" type="ORF">LQ564_17305</name>
</gene>